<evidence type="ECO:0000256" key="5">
    <source>
        <dbReference type="SAM" id="Phobius"/>
    </source>
</evidence>
<name>A0A1N7LZ36_9BACL</name>
<evidence type="ECO:0000259" key="7">
    <source>
        <dbReference type="Pfam" id="PF24961"/>
    </source>
</evidence>
<evidence type="ECO:0000256" key="1">
    <source>
        <dbReference type="ARBA" id="ARBA00004141"/>
    </source>
</evidence>
<feature type="transmembrane region" description="Helical" evidence="5">
    <location>
        <begin position="52"/>
        <end position="69"/>
    </location>
</feature>
<dbReference type="EMBL" id="FTOD01000005">
    <property type="protein sequence ID" value="SIS79029.1"/>
    <property type="molecule type" value="Genomic_DNA"/>
</dbReference>
<dbReference type="RefSeq" id="WP_040387809.1">
    <property type="nucleotide sequence ID" value="NZ_CP048103.1"/>
</dbReference>
<dbReference type="Gene3D" id="2.40.50.140">
    <property type="entry name" value="Nucleic acid-binding proteins"/>
    <property type="match status" value="1"/>
</dbReference>
<gene>
    <name evidence="8" type="ORF">SAMN05421790_10583</name>
</gene>
<feature type="transmembrane region" description="Helical" evidence="5">
    <location>
        <begin position="99"/>
        <end position="119"/>
    </location>
</feature>
<feature type="domain" description="NfeD-like C-terminal" evidence="6">
    <location>
        <begin position="152"/>
        <end position="206"/>
    </location>
</feature>
<evidence type="ECO:0000313" key="9">
    <source>
        <dbReference type="Proteomes" id="UP000186795"/>
    </source>
</evidence>
<evidence type="ECO:0000259" key="6">
    <source>
        <dbReference type="Pfam" id="PF01957"/>
    </source>
</evidence>
<dbReference type="Pfam" id="PF01957">
    <property type="entry name" value="NfeD"/>
    <property type="match status" value="1"/>
</dbReference>
<proteinExistence type="predicted"/>
<keyword evidence="3 5" id="KW-1133">Transmembrane helix</keyword>
<accession>A0A1N7LZ36</accession>
<protein>
    <submittedName>
        <fullName evidence="8">NfeD-like C-terminal, partner-binding</fullName>
    </submittedName>
</protein>
<evidence type="ECO:0000313" key="8">
    <source>
        <dbReference type="EMBL" id="SIS79029.1"/>
    </source>
</evidence>
<dbReference type="InterPro" id="IPR002810">
    <property type="entry name" value="NfeD-like_C"/>
</dbReference>
<sequence>MNWIQEPWVAALMVFLAGMLLVTEFLVKARGLAGVAGVALLFLYAWAQAASLHTWSLGLLLVGLALVILDGKLIQDGTTAGIGVLMMLVGLVLPTGDFLTGSLVGIMWILGLMAGFLSLKVLPRREVWDKVVLKDSLTREQGYSSVNTRFLELIGREGETLTDLRPSGTISVDGERFSCTSGGAWVKKGTPVRVISVDGTRILVEPLQEDHAG</sequence>
<keyword evidence="2 5" id="KW-0812">Transmembrane</keyword>
<dbReference type="SUPFAM" id="SSF141322">
    <property type="entry name" value="NfeD domain-like"/>
    <property type="match status" value="1"/>
</dbReference>
<evidence type="ECO:0000256" key="2">
    <source>
        <dbReference type="ARBA" id="ARBA00022692"/>
    </source>
</evidence>
<feature type="transmembrane region" description="Helical" evidence="5">
    <location>
        <begin position="6"/>
        <end position="22"/>
    </location>
</feature>
<keyword evidence="4 5" id="KW-0472">Membrane</keyword>
<reference evidence="9" key="1">
    <citation type="submission" date="2017-01" db="EMBL/GenBank/DDBJ databases">
        <authorList>
            <person name="Varghese N."/>
            <person name="Submissions S."/>
        </authorList>
    </citation>
    <scope>NUCLEOTIDE SEQUENCE [LARGE SCALE GENOMIC DNA]</scope>
    <source>
        <strain evidence="9">DSM 45196</strain>
    </source>
</reference>
<dbReference type="Pfam" id="PF24961">
    <property type="entry name" value="NfeD_membrane"/>
    <property type="match status" value="1"/>
</dbReference>
<dbReference type="GO" id="GO:0005886">
    <property type="term" value="C:plasma membrane"/>
    <property type="evidence" value="ECO:0007669"/>
    <property type="project" value="TreeGrafter"/>
</dbReference>
<evidence type="ECO:0000256" key="3">
    <source>
        <dbReference type="ARBA" id="ARBA00022989"/>
    </source>
</evidence>
<dbReference type="InterPro" id="IPR012340">
    <property type="entry name" value="NA-bd_OB-fold"/>
</dbReference>
<comment type="subcellular location">
    <subcellularLocation>
        <location evidence="1">Membrane</location>
        <topology evidence="1">Multi-pass membrane protein</topology>
    </subcellularLocation>
</comment>
<dbReference type="Proteomes" id="UP000186795">
    <property type="component" value="Unassembled WGS sequence"/>
</dbReference>
<evidence type="ECO:0000256" key="4">
    <source>
        <dbReference type="ARBA" id="ARBA00023136"/>
    </source>
</evidence>
<dbReference type="InterPro" id="IPR056739">
    <property type="entry name" value="NfeD_membrane"/>
</dbReference>
<keyword evidence="9" id="KW-1185">Reference proteome</keyword>
<organism evidence="8 9">
    <name type="scientific">Kroppenstedtia eburnea</name>
    <dbReference type="NCBI Taxonomy" id="714067"/>
    <lineage>
        <taxon>Bacteria</taxon>
        <taxon>Bacillati</taxon>
        <taxon>Bacillota</taxon>
        <taxon>Bacilli</taxon>
        <taxon>Bacillales</taxon>
        <taxon>Thermoactinomycetaceae</taxon>
        <taxon>Kroppenstedtia</taxon>
    </lineage>
</organism>
<feature type="domain" description="NfeD integral membrane" evidence="7">
    <location>
        <begin position="8"/>
        <end position="117"/>
    </location>
</feature>
<dbReference type="PANTHER" id="PTHR33507">
    <property type="entry name" value="INNER MEMBRANE PROTEIN YBBJ"/>
    <property type="match status" value="1"/>
</dbReference>
<dbReference type="AlphaFoldDB" id="A0A1N7LZ36"/>
<dbReference type="InterPro" id="IPR052165">
    <property type="entry name" value="Membrane_assoc_protease"/>
</dbReference>
<dbReference type="OrthoDB" id="9806253at2"/>
<dbReference type="PANTHER" id="PTHR33507:SF3">
    <property type="entry name" value="INNER MEMBRANE PROTEIN YBBJ"/>
    <property type="match status" value="1"/>
</dbReference>